<gene>
    <name evidence="9" type="ORF">HK103_003830</name>
</gene>
<name>A0AAD5Y8G8_9FUNG</name>
<feature type="domain" description="Prephenate dehydratase" evidence="7">
    <location>
        <begin position="6"/>
        <end position="185"/>
    </location>
</feature>
<evidence type="ECO:0000313" key="10">
    <source>
        <dbReference type="Proteomes" id="UP001210925"/>
    </source>
</evidence>
<keyword evidence="4" id="KW-0057">Aromatic amino acid biosynthesis</keyword>
<dbReference type="EC" id="4.2.1.51" evidence="2"/>
<evidence type="ECO:0000259" key="8">
    <source>
        <dbReference type="PROSITE" id="PS51671"/>
    </source>
</evidence>
<dbReference type="EMBL" id="JADGKB010000003">
    <property type="protein sequence ID" value="KAJ3261987.1"/>
    <property type="molecule type" value="Genomic_DNA"/>
</dbReference>
<accession>A0AAD5Y8G8</accession>
<comment type="pathway">
    <text evidence="1">Amino-acid biosynthesis; L-phenylalanine biosynthesis; phenylpyruvate from prephenate: step 1/1.</text>
</comment>
<dbReference type="CDD" id="cd13631">
    <property type="entry name" value="PBP2_Ct-PDT_like"/>
    <property type="match status" value="1"/>
</dbReference>
<dbReference type="CDD" id="cd04905">
    <property type="entry name" value="ACT_CM-PDT"/>
    <property type="match status" value="1"/>
</dbReference>
<dbReference type="PROSITE" id="PS00858">
    <property type="entry name" value="PREPHENATE_DEHYDR_2"/>
    <property type="match status" value="1"/>
</dbReference>
<evidence type="ECO:0000256" key="5">
    <source>
        <dbReference type="ARBA" id="ARBA00023222"/>
    </source>
</evidence>
<sequence length="297" mass="32884">MTQSAKVGFEGTIGSFSEEALNNLFRQDAFQQIQKEAIGFPTFEAVCQKVADGSLKYGLLPIENSIAGSCFDVLDLISKHNLSIVGEYEQEERQLLVALPGVSLNEITEVHSHPYAFDQCRPYLATLNKKLVQALDTAESCKLIQNQKSKTIAAIAGAYAAKLYGLNVLHELESLAVTRYILVSKTAVIPERHLIPRTSMEIVLKNQVGAFLKAITVFSHRDINISKIESRPSSRSILLRKPWEYVVYLDVDGGLNEDKLGKAIENLKEFATVRVLGSYPRYQSPPKESSGVYGFGV</sequence>
<keyword evidence="3" id="KW-0028">Amino-acid biosynthesis</keyword>
<organism evidence="9 10">
    <name type="scientific">Boothiomyces macroporosus</name>
    <dbReference type="NCBI Taxonomy" id="261099"/>
    <lineage>
        <taxon>Eukaryota</taxon>
        <taxon>Fungi</taxon>
        <taxon>Fungi incertae sedis</taxon>
        <taxon>Chytridiomycota</taxon>
        <taxon>Chytridiomycota incertae sedis</taxon>
        <taxon>Chytridiomycetes</taxon>
        <taxon>Rhizophydiales</taxon>
        <taxon>Terramycetaceae</taxon>
        <taxon>Boothiomyces</taxon>
    </lineage>
</organism>
<evidence type="ECO:0000256" key="6">
    <source>
        <dbReference type="ARBA" id="ARBA00023239"/>
    </source>
</evidence>
<dbReference type="GO" id="GO:0005737">
    <property type="term" value="C:cytoplasm"/>
    <property type="evidence" value="ECO:0007669"/>
    <property type="project" value="TreeGrafter"/>
</dbReference>
<dbReference type="GO" id="GO:0009094">
    <property type="term" value="P:L-phenylalanine biosynthetic process"/>
    <property type="evidence" value="ECO:0007669"/>
    <property type="project" value="UniProtKB-KW"/>
</dbReference>
<dbReference type="InterPro" id="IPR001086">
    <property type="entry name" value="Preph_deHydtase"/>
</dbReference>
<comment type="caution">
    <text evidence="9">The sequence shown here is derived from an EMBL/GenBank/DDBJ whole genome shotgun (WGS) entry which is preliminary data.</text>
</comment>
<evidence type="ECO:0000256" key="1">
    <source>
        <dbReference type="ARBA" id="ARBA00004741"/>
    </source>
</evidence>
<protein>
    <recommendedName>
        <fullName evidence="2">prephenate dehydratase</fullName>
        <ecNumber evidence="2">4.2.1.51</ecNumber>
    </recommendedName>
</protein>
<dbReference type="InterPro" id="IPR018528">
    <property type="entry name" value="Preph_deHydtase_CS"/>
</dbReference>
<dbReference type="PROSITE" id="PS51171">
    <property type="entry name" value="PREPHENATE_DEHYDR_3"/>
    <property type="match status" value="1"/>
</dbReference>
<reference evidence="9" key="1">
    <citation type="submission" date="2020-05" db="EMBL/GenBank/DDBJ databases">
        <title>Phylogenomic resolution of chytrid fungi.</title>
        <authorList>
            <person name="Stajich J.E."/>
            <person name="Amses K."/>
            <person name="Simmons R."/>
            <person name="Seto K."/>
            <person name="Myers J."/>
            <person name="Bonds A."/>
            <person name="Quandt C.A."/>
            <person name="Barry K."/>
            <person name="Liu P."/>
            <person name="Grigoriev I."/>
            <person name="Longcore J.E."/>
            <person name="James T.Y."/>
        </authorList>
    </citation>
    <scope>NUCLEOTIDE SEQUENCE</scope>
    <source>
        <strain evidence="9">PLAUS21</strain>
    </source>
</reference>
<dbReference type="SUPFAM" id="SSF53850">
    <property type="entry name" value="Periplasmic binding protein-like II"/>
    <property type="match status" value="1"/>
</dbReference>
<dbReference type="AlphaFoldDB" id="A0AAD5Y8G8"/>
<feature type="domain" description="ACT" evidence="8">
    <location>
        <begin position="199"/>
        <end position="280"/>
    </location>
</feature>
<evidence type="ECO:0000256" key="4">
    <source>
        <dbReference type="ARBA" id="ARBA00023141"/>
    </source>
</evidence>
<dbReference type="Pfam" id="PF00800">
    <property type="entry name" value="PDT"/>
    <property type="match status" value="1"/>
</dbReference>
<dbReference type="InterPro" id="IPR002912">
    <property type="entry name" value="ACT_dom"/>
</dbReference>
<dbReference type="InterPro" id="IPR008242">
    <property type="entry name" value="Chor_mutase/pphenate_deHydtase"/>
</dbReference>
<dbReference type="Gene3D" id="3.40.190.10">
    <property type="entry name" value="Periplasmic binding protein-like II"/>
    <property type="match status" value="2"/>
</dbReference>
<dbReference type="Proteomes" id="UP001210925">
    <property type="component" value="Unassembled WGS sequence"/>
</dbReference>
<dbReference type="Gene3D" id="3.30.70.260">
    <property type="match status" value="1"/>
</dbReference>
<keyword evidence="6" id="KW-0456">Lyase</keyword>
<dbReference type="PANTHER" id="PTHR21022:SF19">
    <property type="entry name" value="PREPHENATE DEHYDRATASE-RELATED"/>
    <property type="match status" value="1"/>
</dbReference>
<dbReference type="PIRSF" id="PIRSF001500">
    <property type="entry name" value="Chor_mut_pdt_Ppr"/>
    <property type="match status" value="1"/>
</dbReference>
<proteinExistence type="predicted"/>
<evidence type="ECO:0000256" key="3">
    <source>
        <dbReference type="ARBA" id="ARBA00022605"/>
    </source>
</evidence>
<dbReference type="GO" id="GO:0004664">
    <property type="term" value="F:prephenate dehydratase activity"/>
    <property type="evidence" value="ECO:0007669"/>
    <property type="project" value="UniProtKB-EC"/>
</dbReference>
<evidence type="ECO:0000256" key="2">
    <source>
        <dbReference type="ARBA" id="ARBA00013147"/>
    </source>
</evidence>
<keyword evidence="5" id="KW-0584">Phenylalanine biosynthesis</keyword>
<evidence type="ECO:0000259" key="7">
    <source>
        <dbReference type="PROSITE" id="PS51171"/>
    </source>
</evidence>
<keyword evidence="10" id="KW-1185">Reference proteome</keyword>
<dbReference type="SUPFAM" id="SSF55021">
    <property type="entry name" value="ACT-like"/>
    <property type="match status" value="1"/>
</dbReference>
<dbReference type="InterPro" id="IPR045865">
    <property type="entry name" value="ACT-like_dom_sf"/>
</dbReference>
<dbReference type="PROSITE" id="PS51671">
    <property type="entry name" value="ACT"/>
    <property type="match status" value="1"/>
</dbReference>
<evidence type="ECO:0000313" key="9">
    <source>
        <dbReference type="EMBL" id="KAJ3261987.1"/>
    </source>
</evidence>
<dbReference type="PANTHER" id="PTHR21022">
    <property type="entry name" value="PREPHENATE DEHYDRATASE P PROTEIN"/>
    <property type="match status" value="1"/>
</dbReference>